<reference evidence="7 8" key="1">
    <citation type="journal article" date="2023" name="Microbiol. Spectr.">
        <title>Symbiosis of Carpenter Bees with Uncharacterized Lactic Acid Bacteria Showing NAD Auxotrophy.</title>
        <authorList>
            <person name="Kawasaki S."/>
            <person name="Ozawa K."/>
            <person name="Mori T."/>
            <person name="Yamamoto A."/>
            <person name="Ito M."/>
            <person name="Ohkuma M."/>
            <person name="Sakamoto M."/>
            <person name="Matsutani M."/>
        </authorList>
    </citation>
    <scope>NUCLEOTIDE SEQUENCE [LARGE SCALE GENOMIC DNA]</scope>
    <source>
        <strain evidence="7 8">Kim32-2</strain>
    </source>
</reference>
<dbReference type="PANTHER" id="PTHR37316:SF3">
    <property type="entry name" value="TEICHOIC ACID GLYCEROL-PHOSPHATE TRANSFERASE"/>
    <property type="match status" value="1"/>
</dbReference>
<keyword evidence="6" id="KW-0472">Membrane</keyword>
<dbReference type="EMBL" id="AP026803">
    <property type="protein sequence ID" value="BDR60161.1"/>
    <property type="molecule type" value="Genomic_DNA"/>
</dbReference>
<dbReference type="PANTHER" id="PTHR37316">
    <property type="entry name" value="TEICHOIC ACID GLYCEROL-PHOSPHATE PRIMASE"/>
    <property type="match status" value="1"/>
</dbReference>
<evidence type="ECO:0000256" key="3">
    <source>
        <dbReference type="ARBA" id="ARBA00022475"/>
    </source>
</evidence>
<comment type="subcellular location">
    <subcellularLocation>
        <location evidence="1">Cell membrane</location>
        <topology evidence="1">Peripheral membrane protein</topology>
    </subcellularLocation>
</comment>
<evidence type="ECO:0000256" key="6">
    <source>
        <dbReference type="ARBA" id="ARBA00023136"/>
    </source>
</evidence>
<keyword evidence="3" id="KW-1003">Cell membrane</keyword>
<name>A0ABM8BFY0_9LACO</name>
<keyword evidence="8" id="KW-1185">Reference proteome</keyword>
<dbReference type="Gene3D" id="3.40.50.12580">
    <property type="match status" value="1"/>
</dbReference>
<dbReference type="InterPro" id="IPR043149">
    <property type="entry name" value="TagF_N"/>
</dbReference>
<dbReference type="InterPro" id="IPR007554">
    <property type="entry name" value="Glycerophosphate_synth"/>
</dbReference>
<dbReference type="Gene3D" id="3.40.50.11820">
    <property type="match status" value="1"/>
</dbReference>
<comment type="similarity">
    <text evidence="2">Belongs to the CDP-glycerol glycerophosphotransferase family.</text>
</comment>
<dbReference type="RefSeq" id="WP_317637876.1">
    <property type="nucleotide sequence ID" value="NZ_AP026803.1"/>
</dbReference>
<keyword evidence="4" id="KW-0808">Transferase</keyword>
<evidence type="ECO:0000313" key="8">
    <source>
        <dbReference type="Proteomes" id="UP001321741"/>
    </source>
</evidence>
<dbReference type="InterPro" id="IPR043148">
    <property type="entry name" value="TagF_C"/>
</dbReference>
<proteinExistence type="inferred from homology"/>
<dbReference type="SUPFAM" id="SSF53756">
    <property type="entry name" value="UDP-Glycosyltransferase/glycogen phosphorylase"/>
    <property type="match status" value="1"/>
</dbReference>
<evidence type="ECO:0000256" key="4">
    <source>
        <dbReference type="ARBA" id="ARBA00022679"/>
    </source>
</evidence>
<evidence type="ECO:0000256" key="2">
    <source>
        <dbReference type="ARBA" id="ARBA00010488"/>
    </source>
</evidence>
<keyword evidence="5" id="KW-0777">Teichoic acid biosynthesis</keyword>
<evidence type="ECO:0000256" key="5">
    <source>
        <dbReference type="ARBA" id="ARBA00022944"/>
    </source>
</evidence>
<organism evidence="7 8">
    <name type="scientific">Lactobacillus xylocopicola</name>
    <dbReference type="NCBI Taxonomy" id="2976676"/>
    <lineage>
        <taxon>Bacteria</taxon>
        <taxon>Bacillati</taxon>
        <taxon>Bacillota</taxon>
        <taxon>Bacilli</taxon>
        <taxon>Lactobacillales</taxon>
        <taxon>Lactobacillaceae</taxon>
        <taxon>Lactobacillus</taxon>
    </lineage>
</organism>
<sequence>MKNFLFRLYLRLMKLGASLTKINQKHLVILNGAGRSGSNGYLFAKYMRANHPEYDVTVVEPWPSSHLSFKTWRKIGRAKFVLTTHSPFKVHAKQVNIQFWHGIPLKRMGIMANNTTSRADWRNAKLWQKNTDLVCSSSDLYETLMSACTAVEAAKYHKVGFPRLDALSRPVISKDQLLQDLFKQRDEQAQIVIYMPTFRYELADQEVMAQISAGNFLTLPDFAAARLNESLRINHQYLIVKLHPYELSLIGDLNSHFSNISFLNNDYLTEHDADLYELLGSTDSLITDFSSVYFDYLNLDKPIIFVTNYLKQYEQERGLLLGPYDRVVPGSCVKTQAELVHALAAPDKYQTQRKYWLDLTNQVHSDSYCADIFNLMIQKGEEDKL</sequence>
<protein>
    <submittedName>
        <fullName evidence="7">CDP-glycerol--glycerophosphate glycerophosphotransferase</fullName>
    </submittedName>
</protein>
<dbReference type="Pfam" id="PF04464">
    <property type="entry name" value="Glyphos_transf"/>
    <property type="match status" value="1"/>
</dbReference>
<accession>A0ABM8BFY0</accession>
<dbReference type="Proteomes" id="UP001321741">
    <property type="component" value="Chromosome"/>
</dbReference>
<evidence type="ECO:0000313" key="7">
    <source>
        <dbReference type="EMBL" id="BDR60161.1"/>
    </source>
</evidence>
<gene>
    <name evidence="7" type="primary">rodC</name>
    <name evidence="7" type="ORF">KIM322_04220</name>
</gene>
<dbReference type="InterPro" id="IPR051612">
    <property type="entry name" value="Teichoic_Acid_Biosynth"/>
</dbReference>
<evidence type="ECO:0000256" key="1">
    <source>
        <dbReference type="ARBA" id="ARBA00004202"/>
    </source>
</evidence>